<feature type="compositionally biased region" description="Basic and acidic residues" evidence="1">
    <location>
        <begin position="99"/>
        <end position="115"/>
    </location>
</feature>
<sequence length="315" mass="35233">MTRYCKNRERCKDTNVFCDGHLSTEQKEKIHNWARNTSRGPPPDNSEVGHRNAPTKSKSPAADQPDSNIVKRAPTKNKKPATIAEQSEGTSSKTVPRPRPVDTEDFRSSPKREPQPKNTFATHRVEDRSTTARDQRVQPQKPNIQAREEYRDVYQEARLKARQGYRDLDPQSMLVSSMSDCDECYPAPGINHMYNAQDMPPPYQPYQHPYQPSQPQYFPAASYSGPATLARPNPPMQVFQEPTAYPPPGFPSTAYSTAPTNYPMTANSTIGSTPAMSNTLVPYICANKKCRFDHKAPVIPNNAGCCSADCRNEVG</sequence>
<proteinExistence type="predicted"/>
<dbReference type="AlphaFoldDB" id="A0A9N9L578"/>
<evidence type="ECO:0000256" key="1">
    <source>
        <dbReference type="SAM" id="MobiDB-lite"/>
    </source>
</evidence>
<evidence type="ECO:0000313" key="3">
    <source>
        <dbReference type="Proteomes" id="UP000696280"/>
    </source>
</evidence>
<name>A0A9N9L578_9HELO</name>
<accession>A0A9N9L578</accession>
<protein>
    <submittedName>
        <fullName evidence="2">Uncharacterized protein</fullName>
    </submittedName>
</protein>
<dbReference type="OrthoDB" id="10340719at2759"/>
<keyword evidence="3" id="KW-1185">Reference proteome</keyword>
<feature type="compositionally biased region" description="Basic and acidic residues" evidence="1">
    <location>
        <begin position="123"/>
        <end position="136"/>
    </location>
</feature>
<comment type="caution">
    <text evidence="2">The sequence shown here is derived from an EMBL/GenBank/DDBJ whole genome shotgun (WGS) entry which is preliminary data.</text>
</comment>
<evidence type="ECO:0000313" key="2">
    <source>
        <dbReference type="EMBL" id="CAG8958786.1"/>
    </source>
</evidence>
<feature type="region of interest" description="Disordered" evidence="1">
    <location>
        <begin position="22"/>
        <end position="149"/>
    </location>
</feature>
<feature type="compositionally biased region" description="Basic and acidic residues" evidence="1">
    <location>
        <begin position="22"/>
        <end position="31"/>
    </location>
</feature>
<reference evidence="2" key="1">
    <citation type="submission" date="2021-07" db="EMBL/GenBank/DDBJ databases">
        <authorList>
            <person name="Durling M."/>
        </authorList>
    </citation>
    <scope>NUCLEOTIDE SEQUENCE</scope>
</reference>
<dbReference type="Proteomes" id="UP000696280">
    <property type="component" value="Unassembled WGS sequence"/>
</dbReference>
<dbReference type="EMBL" id="CAJVRL010000085">
    <property type="protein sequence ID" value="CAG8958786.1"/>
    <property type="molecule type" value="Genomic_DNA"/>
</dbReference>
<gene>
    <name evidence="2" type="ORF">HYFRA_00011736</name>
</gene>
<feature type="compositionally biased region" description="Polar residues" evidence="1">
    <location>
        <begin position="84"/>
        <end position="94"/>
    </location>
</feature>
<organism evidence="2 3">
    <name type="scientific">Hymenoscyphus fraxineus</name>
    <dbReference type="NCBI Taxonomy" id="746836"/>
    <lineage>
        <taxon>Eukaryota</taxon>
        <taxon>Fungi</taxon>
        <taxon>Dikarya</taxon>
        <taxon>Ascomycota</taxon>
        <taxon>Pezizomycotina</taxon>
        <taxon>Leotiomycetes</taxon>
        <taxon>Helotiales</taxon>
        <taxon>Helotiaceae</taxon>
        <taxon>Hymenoscyphus</taxon>
    </lineage>
</organism>